<name>Q2IJ47_ANADE</name>
<protein>
    <submittedName>
        <fullName evidence="2">Uncharacterized protein</fullName>
    </submittedName>
</protein>
<proteinExistence type="predicted"/>
<dbReference type="KEGG" id="ade:Adeh_1902"/>
<accession>Q2IJ47</accession>
<feature type="region of interest" description="Disordered" evidence="1">
    <location>
        <begin position="1"/>
        <end position="21"/>
    </location>
</feature>
<dbReference type="STRING" id="290397.Adeh_1902"/>
<sequence>MRAGRIVDHPGKPAYDPPRMPLIDSPEAATRLARAICSDVSLYNEEKIVRGIEQDNFFDALREELEEGRELYRSRVSPDLYGRTNFYDRAIVDVILKSKGHVKSRIW</sequence>
<evidence type="ECO:0000256" key="1">
    <source>
        <dbReference type="SAM" id="MobiDB-lite"/>
    </source>
</evidence>
<evidence type="ECO:0000313" key="3">
    <source>
        <dbReference type="Proteomes" id="UP000001935"/>
    </source>
</evidence>
<dbReference type="HOGENOM" id="CLU_2450419_0_0_7"/>
<feature type="compositionally biased region" description="Basic and acidic residues" evidence="1">
    <location>
        <begin position="1"/>
        <end position="11"/>
    </location>
</feature>
<reference evidence="2 3" key="1">
    <citation type="submission" date="2006-01" db="EMBL/GenBank/DDBJ databases">
        <title>Complete sequence of Anaeromyxobacter dehalogenans 2CP-C.</title>
        <authorList>
            <consortium name="US DOE Joint Genome Institute"/>
            <person name="Copeland A."/>
            <person name="Lucas S."/>
            <person name="Lapidus A."/>
            <person name="Barry K."/>
            <person name="Detter J.C."/>
            <person name="Glavina T."/>
            <person name="Hammon N."/>
            <person name="Israni S."/>
            <person name="Pitluck S."/>
            <person name="Brettin T."/>
            <person name="Bruce D."/>
            <person name="Han C."/>
            <person name="Tapia R."/>
            <person name="Gilna P."/>
            <person name="Kiss H."/>
            <person name="Schmutz J."/>
            <person name="Larimer F."/>
            <person name="Land M."/>
            <person name="Kyrpides N."/>
            <person name="Anderson I."/>
            <person name="Sanford R.A."/>
            <person name="Ritalahti K.M."/>
            <person name="Thomas H.S."/>
            <person name="Kirby J.R."/>
            <person name="Zhulin I.B."/>
            <person name="Loeffler F.E."/>
            <person name="Richardson P."/>
        </authorList>
    </citation>
    <scope>NUCLEOTIDE SEQUENCE [LARGE SCALE GENOMIC DNA]</scope>
    <source>
        <strain evidence="2 3">2CP-C</strain>
    </source>
</reference>
<gene>
    <name evidence="2" type="ordered locus">Adeh_1902</name>
</gene>
<dbReference type="Proteomes" id="UP000001935">
    <property type="component" value="Chromosome"/>
</dbReference>
<dbReference type="EMBL" id="CP000251">
    <property type="protein sequence ID" value="ABC81673.1"/>
    <property type="molecule type" value="Genomic_DNA"/>
</dbReference>
<dbReference type="eggNOG" id="ENOG5032ZSF">
    <property type="taxonomic scope" value="Bacteria"/>
</dbReference>
<evidence type="ECO:0000313" key="2">
    <source>
        <dbReference type="EMBL" id="ABC81673.1"/>
    </source>
</evidence>
<dbReference type="AlphaFoldDB" id="Q2IJ47"/>
<organism evidence="2 3">
    <name type="scientific">Anaeromyxobacter dehalogenans (strain 2CP-C)</name>
    <dbReference type="NCBI Taxonomy" id="290397"/>
    <lineage>
        <taxon>Bacteria</taxon>
        <taxon>Pseudomonadati</taxon>
        <taxon>Myxococcota</taxon>
        <taxon>Myxococcia</taxon>
        <taxon>Myxococcales</taxon>
        <taxon>Cystobacterineae</taxon>
        <taxon>Anaeromyxobacteraceae</taxon>
        <taxon>Anaeromyxobacter</taxon>
    </lineage>
</organism>